<keyword evidence="5" id="KW-1185">Reference proteome</keyword>
<proteinExistence type="predicted"/>
<dbReference type="RefSeq" id="WP_189988482.1">
    <property type="nucleotide sequence ID" value="NZ_BMZS01000003.1"/>
</dbReference>
<dbReference type="InterPro" id="IPR029043">
    <property type="entry name" value="GcvT/YgfZ_C"/>
</dbReference>
<dbReference type="InterPro" id="IPR028896">
    <property type="entry name" value="GcvT/YgfZ/DmdA"/>
</dbReference>
<reference evidence="4" key="2">
    <citation type="submission" date="2020-09" db="EMBL/GenBank/DDBJ databases">
        <authorList>
            <person name="Sun Q."/>
            <person name="Kim S."/>
        </authorList>
    </citation>
    <scope>NUCLEOTIDE SEQUENCE</scope>
    <source>
        <strain evidence="4">KCTC 42651</strain>
    </source>
</reference>
<dbReference type="PANTHER" id="PTHR43757">
    <property type="entry name" value="AMINOMETHYLTRANSFERASE"/>
    <property type="match status" value="1"/>
</dbReference>
<feature type="binding site" evidence="1">
    <location>
        <position position="203"/>
    </location>
    <ligand>
        <name>substrate</name>
    </ligand>
</feature>
<evidence type="ECO:0000313" key="4">
    <source>
        <dbReference type="EMBL" id="GHD46963.1"/>
    </source>
</evidence>
<dbReference type="InterPro" id="IPR006222">
    <property type="entry name" value="GCVT_N"/>
</dbReference>
<dbReference type="InterPro" id="IPR027266">
    <property type="entry name" value="TrmE/GcvT-like"/>
</dbReference>
<dbReference type="EMBL" id="BMZS01000003">
    <property type="protein sequence ID" value="GHD46963.1"/>
    <property type="molecule type" value="Genomic_DNA"/>
</dbReference>
<protein>
    <submittedName>
        <fullName evidence="4">Glycine cleavage system protein T</fullName>
    </submittedName>
</protein>
<dbReference type="InterPro" id="IPR013977">
    <property type="entry name" value="GcvT_C"/>
</dbReference>
<evidence type="ECO:0000313" key="5">
    <source>
        <dbReference type="Proteomes" id="UP000630353"/>
    </source>
</evidence>
<dbReference type="Proteomes" id="UP000630353">
    <property type="component" value="Unassembled WGS sequence"/>
</dbReference>
<evidence type="ECO:0000256" key="1">
    <source>
        <dbReference type="PIRSR" id="PIRSR006487-1"/>
    </source>
</evidence>
<feature type="domain" description="GCVT N-terminal" evidence="2">
    <location>
        <begin position="18"/>
        <end position="271"/>
    </location>
</feature>
<dbReference type="SUPFAM" id="SSF103025">
    <property type="entry name" value="Folate-binding domain"/>
    <property type="match status" value="1"/>
</dbReference>
<name>A0A918XQB8_9PROT</name>
<sequence>MAFQIHIGPNIRKSPYFDATVADGVRSFSVYNHMYIPGNFGDPEAEYRRLLEGVAMWDVGAQRQVEIVGPDAGRLVSYLTTRDLSGTRAGQGRYVPLCNHDGILINDPVLLKFDEMRYWLSIADSDIALWADGIARELGLDVRVFEPDAAPMAIQGPKAAQVARDLFGAWVDDLRYFWFRETELAGIPLVVARSGWSKQGGFELYLLDGSRGGELWDRVKRAGSRYDIGPGAPNDQERLESGLLSYGADARYQQYPANPFELGLGGMVHLDRPDAFVGRDALRAIRDTGIKRRRVGLFVEGEAVSGNGHPLDLVLGTDVVGTVCEVGYSPRLERNIAVALLSNDVVDGETGLSVRLDATDRRRATVAGLPFL</sequence>
<dbReference type="PANTHER" id="PTHR43757:SF2">
    <property type="entry name" value="AMINOMETHYLTRANSFERASE, MITOCHONDRIAL"/>
    <property type="match status" value="1"/>
</dbReference>
<accession>A0A918XQB8</accession>
<gene>
    <name evidence="4" type="ORF">GCM10017083_16720</name>
</gene>
<dbReference type="AlphaFoldDB" id="A0A918XQB8"/>
<dbReference type="Pfam" id="PF01571">
    <property type="entry name" value="GCV_T"/>
    <property type="match status" value="1"/>
</dbReference>
<reference evidence="4" key="1">
    <citation type="journal article" date="2014" name="Int. J. Syst. Evol. Microbiol.">
        <title>Complete genome sequence of Corynebacterium casei LMG S-19264T (=DSM 44701T), isolated from a smear-ripened cheese.</title>
        <authorList>
            <consortium name="US DOE Joint Genome Institute (JGI-PGF)"/>
            <person name="Walter F."/>
            <person name="Albersmeier A."/>
            <person name="Kalinowski J."/>
            <person name="Ruckert C."/>
        </authorList>
    </citation>
    <scope>NUCLEOTIDE SEQUENCE</scope>
    <source>
        <strain evidence="4">KCTC 42651</strain>
    </source>
</reference>
<comment type="caution">
    <text evidence="4">The sequence shown here is derived from an EMBL/GenBank/DDBJ whole genome shotgun (WGS) entry which is preliminary data.</text>
</comment>
<dbReference type="Gene3D" id="3.30.1360.120">
    <property type="entry name" value="Probable tRNA modification gtpase trme, domain 1"/>
    <property type="match status" value="1"/>
</dbReference>
<evidence type="ECO:0000259" key="3">
    <source>
        <dbReference type="Pfam" id="PF08669"/>
    </source>
</evidence>
<organism evidence="4 5">
    <name type="scientific">Thalassobaculum fulvum</name>
    <dbReference type="NCBI Taxonomy" id="1633335"/>
    <lineage>
        <taxon>Bacteria</taxon>
        <taxon>Pseudomonadati</taxon>
        <taxon>Pseudomonadota</taxon>
        <taxon>Alphaproteobacteria</taxon>
        <taxon>Rhodospirillales</taxon>
        <taxon>Thalassobaculaceae</taxon>
        <taxon>Thalassobaculum</taxon>
    </lineage>
</organism>
<dbReference type="PIRSF" id="PIRSF006487">
    <property type="entry name" value="GcvT"/>
    <property type="match status" value="1"/>
</dbReference>
<dbReference type="Pfam" id="PF08669">
    <property type="entry name" value="GCV_T_C"/>
    <property type="match status" value="1"/>
</dbReference>
<evidence type="ECO:0000259" key="2">
    <source>
        <dbReference type="Pfam" id="PF01571"/>
    </source>
</evidence>
<dbReference type="SUPFAM" id="SSF101790">
    <property type="entry name" value="Aminomethyltransferase beta-barrel domain"/>
    <property type="match status" value="1"/>
</dbReference>
<feature type="domain" description="Aminomethyltransferase C-terminal" evidence="3">
    <location>
        <begin position="292"/>
        <end position="371"/>
    </location>
</feature>